<organism evidence="10 11">
    <name type="scientific">Maudiozyma barnettii</name>
    <dbReference type="NCBI Taxonomy" id="61262"/>
    <lineage>
        <taxon>Eukaryota</taxon>
        <taxon>Fungi</taxon>
        <taxon>Dikarya</taxon>
        <taxon>Ascomycota</taxon>
        <taxon>Saccharomycotina</taxon>
        <taxon>Saccharomycetes</taxon>
        <taxon>Saccharomycetales</taxon>
        <taxon>Saccharomycetaceae</taxon>
        <taxon>Maudiozyma</taxon>
    </lineage>
</organism>
<accession>A0A8H2ZGL0</accession>
<dbReference type="PROSITE" id="PS50897">
    <property type="entry name" value="CTLH"/>
    <property type="match status" value="1"/>
</dbReference>
<dbReference type="RefSeq" id="XP_041404898.1">
    <property type="nucleotide sequence ID" value="XM_041548964.1"/>
</dbReference>
<dbReference type="GO" id="GO:0005634">
    <property type="term" value="C:nucleus"/>
    <property type="evidence" value="ECO:0007669"/>
    <property type="project" value="TreeGrafter"/>
</dbReference>
<feature type="zinc finger region" description="RING-Gid-type" evidence="7">
    <location>
        <begin position="429"/>
        <end position="496"/>
    </location>
</feature>
<feature type="domain" description="RING-Gid-type" evidence="9">
    <location>
        <begin position="429"/>
        <end position="496"/>
    </location>
</feature>
<keyword evidence="5 7" id="KW-0863">Zinc-finger</keyword>
<dbReference type="InterPro" id="IPR024964">
    <property type="entry name" value="CTLH/CRA"/>
</dbReference>
<name>A0A8H2ZGL0_9SACH</name>
<dbReference type="GO" id="GO:0061630">
    <property type="term" value="F:ubiquitin protein ligase activity"/>
    <property type="evidence" value="ECO:0007669"/>
    <property type="project" value="InterPro"/>
</dbReference>
<sequence length="511" mass="59419">MDHPDSYNGKSGFKYFSSFMSLNESSFTIPYSLLNANLKQHEIFVEQETNKMKLMLKDINDMMISGTIDGEEQALVELNALIKNVNTFEKELHIKVDKEGQLLKRIKHRTAFYNEMNNNYLKGDNISIIDWYQKYTNLLIADYLIRNCTLEQQQRVVEETHDKDTCNPGVLFLKQQHMEDLLDTDILIRANTISTALTGEHDLNPLMEWIQHNKQMLAKKRSPLEFKANFQRYIELLLRFDLGGAIHCLQTCLFTYIGDHFDEVTGACGLLVYMERCVEQVTYNEKILQDEGETCDIHYNEHKSGTVFSNQDVAYRYFFNRSPPMDYSQSINSKNPINAANVQHIFNAKNLEKYTTLLDQNSWLKLNELFLDEYYSMYKIPKNDPLLIYISMGISAMKTKECLHNHPSIDPRYNVLEHYSTADKLENQCPVCSEYFAPLSEKLPYAHHTESKLFENPVMLPSGNVFDSAILKLLAKTLRKKGIVKLNRNEVIDPIKKIVYNESDFITMYPT</sequence>
<evidence type="ECO:0000256" key="7">
    <source>
        <dbReference type="PROSITE-ProRule" id="PRU01215"/>
    </source>
</evidence>
<evidence type="ECO:0000256" key="5">
    <source>
        <dbReference type="ARBA" id="ARBA00022771"/>
    </source>
</evidence>
<evidence type="ECO:0000256" key="4">
    <source>
        <dbReference type="ARBA" id="ARBA00022723"/>
    </source>
</evidence>
<dbReference type="OrthoDB" id="1933455at2759"/>
<evidence type="ECO:0000259" key="8">
    <source>
        <dbReference type="PROSITE" id="PS50897"/>
    </source>
</evidence>
<feature type="domain" description="CTLH" evidence="8">
    <location>
        <begin position="200"/>
        <end position="244"/>
    </location>
</feature>
<gene>
    <name evidence="10" type="ORF">KABA2_02S06160</name>
</gene>
<protein>
    <recommendedName>
        <fullName evidence="12">Protein fyv10</fullName>
    </recommendedName>
</protein>
<dbReference type="InterPro" id="IPR045098">
    <property type="entry name" value="Fyv10_fam"/>
</dbReference>
<keyword evidence="11" id="KW-1185">Reference proteome</keyword>
<dbReference type="GO" id="GO:0034657">
    <property type="term" value="C:GID complex"/>
    <property type="evidence" value="ECO:0007669"/>
    <property type="project" value="TreeGrafter"/>
</dbReference>
<dbReference type="EMBL" id="CAEFZW010000002">
    <property type="protein sequence ID" value="CAB4252860.1"/>
    <property type="molecule type" value="Genomic_DNA"/>
</dbReference>
<dbReference type="Pfam" id="PF10607">
    <property type="entry name" value="CTLH"/>
    <property type="match status" value="1"/>
</dbReference>
<dbReference type="GO" id="GO:0005737">
    <property type="term" value="C:cytoplasm"/>
    <property type="evidence" value="ECO:0007669"/>
    <property type="project" value="UniProtKB-SubCell"/>
</dbReference>
<evidence type="ECO:0000256" key="1">
    <source>
        <dbReference type="ARBA" id="ARBA00004496"/>
    </source>
</evidence>
<proteinExistence type="inferred from homology"/>
<dbReference type="AlphaFoldDB" id="A0A8H2ZGL0"/>
<reference evidence="10 11" key="1">
    <citation type="submission" date="2020-05" db="EMBL/GenBank/DDBJ databases">
        <authorList>
            <person name="Casaregola S."/>
            <person name="Devillers H."/>
            <person name="Grondin C."/>
        </authorList>
    </citation>
    <scope>NUCLEOTIDE SEQUENCE [LARGE SCALE GENOMIC DNA]</scope>
    <source>
        <strain evidence="10 11">CLIB 1767</strain>
    </source>
</reference>
<dbReference type="InterPro" id="IPR044063">
    <property type="entry name" value="ZF_RING_GID"/>
</dbReference>
<dbReference type="GeneID" id="64856001"/>
<evidence type="ECO:0000256" key="6">
    <source>
        <dbReference type="ARBA" id="ARBA00022833"/>
    </source>
</evidence>
<evidence type="ECO:0000256" key="3">
    <source>
        <dbReference type="ARBA" id="ARBA00022490"/>
    </source>
</evidence>
<dbReference type="PROSITE" id="PS51867">
    <property type="entry name" value="ZF_RING_GID"/>
    <property type="match status" value="1"/>
</dbReference>
<comment type="caution">
    <text evidence="10">The sequence shown here is derived from an EMBL/GenBank/DDBJ whole genome shotgun (WGS) entry which is preliminary data.</text>
</comment>
<dbReference type="GO" id="GO:0008270">
    <property type="term" value="F:zinc ion binding"/>
    <property type="evidence" value="ECO:0007669"/>
    <property type="project" value="UniProtKB-KW"/>
</dbReference>
<dbReference type="PANTHER" id="PTHR12170:SF2">
    <property type="entry name" value="E3 UBIQUITIN-PROTEIN TRANSFERASE MAEA"/>
    <property type="match status" value="1"/>
</dbReference>
<comment type="subcellular location">
    <subcellularLocation>
        <location evidence="1">Cytoplasm</location>
    </subcellularLocation>
</comment>
<dbReference type="PANTHER" id="PTHR12170">
    <property type="entry name" value="MACROPHAGE ERYTHROBLAST ATTACHER-RELATED"/>
    <property type="match status" value="1"/>
</dbReference>
<evidence type="ECO:0000256" key="2">
    <source>
        <dbReference type="ARBA" id="ARBA00010615"/>
    </source>
</evidence>
<keyword evidence="4" id="KW-0479">Metal-binding</keyword>
<evidence type="ECO:0000313" key="11">
    <source>
        <dbReference type="Proteomes" id="UP000644660"/>
    </source>
</evidence>
<dbReference type="GO" id="GO:0043161">
    <property type="term" value="P:proteasome-mediated ubiquitin-dependent protein catabolic process"/>
    <property type="evidence" value="ECO:0007669"/>
    <property type="project" value="InterPro"/>
</dbReference>
<comment type="similarity">
    <text evidence="2">Belongs to the FYV10 family.</text>
</comment>
<dbReference type="InterPro" id="IPR006595">
    <property type="entry name" value="CTLH_C"/>
</dbReference>
<evidence type="ECO:0000313" key="10">
    <source>
        <dbReference type="EMBL" id="CAB4252860.1"/>
    </source>
</evidence>
<dbReference type="Proteomes" id="UP000644660">
    <property type="component" value="Unassembled WGS sequence"/>
</dbReference>
<keyword evidence="3" id="KW-0963">Cytoplasm</keyword>
<evidence type="ECO:0000259" key="9">
    <source>
        <dbReference type="PROSITE" id="PS51867"/>
    </source>
</evidence>
<evidence type="ECO:0008006" key="12">
    <source>
        <dbReference type="Google" id="ProtNLM"/>
    </source>
</evidence>
<keyword evidence="6" id="KW-0862">Zinc</keyword>